<organism evidence="2 3">
    <name type="scientific">Linum trigynum</name>
    <dbReference type="NCBI Taxonomy" id="586398"/>
    <lineage>
        <taxon>Eukaryota</taxon>
        <taxon>Viridiplantae</taxon>
        <taxon>Streptophyta</taxon>
        <taxon>Embryophyta</taxon>
        <taxon>Tracheophyta</taxon>
        <taxon>Spermatophyta</taxon>
        <taxon>Magnoliopsida</taxon>
        <taxon>eudicotyledons</taxon>
        <taxon>Gunneridae</taxon>
        <taxon>Pentapetalae</taxon>
        <taxon>rosids</taxon>
        <taxon>fabids</taxon>
        <taxon>Malpighiales</taxon>
        <taxon>Linaceae</taxon>
        <taxon>Linum</taxon>
    </lineage>
</organism>
<feature type="region of interest" description="Disordered" evidence="1">
    <location>
        <begin position="16"/>
        <end position="40"/>
    </location>
</feature>
<evidence type="ECO:0000313" key="3">
    <source>
        <dbReference type="Proteomes" id="UP001497516"/>
    </source>
</evidence>
<protein>
    <submittedName>
        <fullName evidence="2">Uncharacterized protein</fullName>
    </submittedName>
</protein>
<evidence type="ECO:0000256" key="1">
    <source>
        <dbReference type="SAM" id="MobiDB-lite"/>
    </source>
</evidence>
<evidence type="ECO:0000313" key="2">
    <source>
        <dbReference type="EMBL" id="CAL1353372.1"/>
    </source>
</evidence>
<proteinExistence type="predicted"/>
<dbReference type="Proteomes" id="UP001497516">
    <property type="component" value="Chromosome 1"/>
</dbReference>
<dbReference type="EMBL" id="OZ034813">
    <property type="protein sequence ID" value="CAL1353372.1"/>
    <property type="molecule type" value="Genomic_DNA"/>
</dbReference>
<dbReference type="AlphaFoldDB" id="A0AAV2CBH6"/>
<gene>
    <name evidence="2" type="ORF">LTRI10_LOCUS1275</name>
</gene>
<feature type="compositionally biased region" description="Basic residues" evidence="1">
    <location>
        <begin position="17"/>
        <end position="29"/>
    </location>
</feature>
<feature type="region of interest" description="Disordered" evidence="1">
    <location>
        <begin position="80"/>
        <end position="127"/>
    </location>
</feature>
<feature type="compositionally biased region" description="Basic residues" evidence="1">
    <location>
        <begin position="97"/>
        <end position="115"/>
    </location>
</feature>
<name>A0AAV2CBH6_9ROSI</name>
<sequence length="127" mass="13934">MLRLYQGSIVVPNVEFHRHHGGSGSRRARSPGAVTRRSDVKRQAVACFGTAVVVDGEGESGGEVGDGAGRGFPQPQRFRVPSLPLGEVTQPGPLNPNRRRGRRFRKAPSRRRCKTRTLPGRLAIRRS</sequence>
<reference evidence="2 3" key="1">
    <citation type="submission" date="2024-04" db="EMBL/GenBank/DDBJ databases">
        <authorList>
            <person name="Fracassetti M."/>
        </authorList>
    </citation>
    <scope>NUCLEOTIDE SEQUENCE [LARGE SCALE GENOMIC DNA]</scope>
</reference>
<accession>A0AAV2CBH6</accession>
<keyword evidence="3" id="KW-1185">Reference proteome</keyword>